<dbReference type="AlphaFoldDB" id="Q4RD77"/>
<accession>Q4RD77</accession>
<dbReference type="EMBL" id="CAAE01017188">
    <property type="protein sequence ID" value="CAG13655.1"/>
    <property type="molecule type" value="Genomic_DNA"/>
</dbReference>
<comment type="caution">
    <text evidence="1">The sequence shown here is derived from an EMBL/GenBank/DDBJ whole genome shotgun (WGS) entry which is preliminary data.</text>
</comment>
<reference evidence="1" key="2">
    <citation type="submission" date="2004-02" db="EMBL/GenBank/DDBJ databases">
        <authorList>
            <consortium name="Genoscope"/>
            <consortium name="Whitehead Institute Centre for Genome Research"/>
        </authorList>
    </citation>
    <scope>NUCLEOTIDE SEQUENCE</scope>
</reference>
<proteinExistence type="predicted"/>
<gene>
    <name evidence="1" type="ORF">GSTENG00036554001</name>
</gene>
<evidence type="ECO:0000313" key="1">
    <source>
        <dbReference type="EMBL" id="CAG13655.1"/>
    </source>
</evidence>
<organism evidence="1">
    <name type="scientific">Tetraodon nigroviridis</name>
    <name type="common">Spotted green pufferfish</name>
    <name type="synonym">Chelonodon nigroviridis</name>
    <dbReference type="NCBI Taxonomy" id="99883"/>
    <lineage>
        <taxon>Eukaryota</taxon>
        <taxon>Metazoa</taxon>
        <taxon>Chordata</taxon>
        <taxon>Craniata</taxon>
        <taxon>Vertebrata</taxon>
        <taxon>Euteleostomi</taxon>
        <taxon>Actinopterygii</taxon>
        <taxon>Neopterygii</taxon>
        <taxon>Teleostei</taxon>
        <taxon>Neoteleostei</taxon>
        <taxon>Acanthomorphata</taxon>
        <taxon>Eupercaria</taxon>
        <taxon>Tetraodontiformes</taxon>
        <taxon>Tetradontoidea</taxon>
        <taxon>Tetraodontidae</taxon>
        <taxon>Tetraodon</taxon>
    </lineage>
</organism>
<reference evidence="1" key="1">
    <citation type="journal article" date="2004" name="Nature">
        <title>Genome duplication in the teleost fish Tetraodon nigroviridis reveals the early vertebrate proto-karyotype.</title>
        <authorList>
            <person name="Jaillon O."/>
            <person name="Aury J.-M."/>
            <person name="Brunet F."/>
            <person name="Petit J.-L."/>
            <person name="Stange-Thomann N."/>
            <person name="Mauceli E."/>
            <person name="Bouneau L."/>
            <person name="Fischer C."/>
            <person name="Ozouf-Costaz C."/>
            <person name="Bernot A."/>
            <person name="Nicaud S."/>
            <person name="Jaffe D."/>
            <person name="Fisher S."/>
            <person name="Lutfalla G."/>
            <person name="Dossat C."/>
            <person name="Segurens B."/>
            <person name="Dasilva C."/>
            <person name="Salanoubat M."/>
            <person name="Levy M."/>
            <person name="Boudet N."/>
            <person name="Castellano S."/>
            <person name="Anthouard V."/>
            <person name="Jubin C."/>
            <person name="Castelli V."/>
            <person name="Katinka M."/>
            <person name="Vacherie B."/>
            <person name="Biemont C."/>
            <person name="Skalli Z."/>
            <person name="Cattolico L."/>
            <person name="Poulain J."/>
            <person name="De Berardinis V."/>
            <person name="Cruaud C."/>
            <person name="Duprat S."/>
            <person name="Brottier P."/>
            <person name="Coutanceau J.-P."/>
            <person name="Gouzy J."/>
            <person name="Parra G."/>
            <person name="Lardier G."/>
            <person name="Chapple C."/>
            <person name="McKernan K.J."/>
            <person name="McEwan P."/>
            <person name="Bosak S."/>
            <person name="Kellis M."/>
            <person name="Volff J.-N."/>
            <person name="Guigo R."/>
            <person name="Zody M.C."/>
            <person name="Mesirov J."/>
            <person name="Lindblad-Toh K."/>
            <person name="Birren B."/>
            <person name="Nusbaum C."/>
            <person name="Kahn D."/>
            <person name="Robinson-Rechavi M."/>
            <person name="Laudet V."/>
            <person name="Schachter V."/>
            <person name="Quetier F."/>
            <person name="Saurin W."/>
            <person name="Scarpelli C."/>
            <person name="Wincker P."/>
            <person name="Lander E.S."/>
            <person name="Weissenbach J."/>
            <person name="Roest Crollius H."/>
        </authorList>
    </citation>
    <scope>NUCLEOTIDE SEQUENCE [LARGE SCALE GENOMIC DNA]</scope>
</reference>
<name>Q4RD77_TETNG</name>
<protein>
    <submittedName>
        <fullName evidence="1">(spotted green pufferfish) hypothetical protein</fullName>
    </submittedName>
</protein>
<dbReference type="KEGG" id="tng:GSTEN00036554G001"/>
<sequence length="50" mass="5501">MQAGISPSEVHRLCCGHMPVGSQPQQPKPAQWQPYLLQTLATGTRIVNNM</sequence>